<dbReference type="InterPro" id="IPR009003">
    <property type="entry name" value="Peptidase_S1_PA"/>
</dbReference>
<dbReference type="OrthoDB" id="6045352at2759"/>
<evidence type="ECO:0000313" key="2">
    <source>
        <dbReference type="Proteomes" id="UP001165740"/>
    </source>
</evidence>
<evidence type="ECO:0000313" key="3">
    <source>
        <dbReference type="RefSeq" id="XP_055895784.1"/>
    </source>
</evidence>
<reference evidence="3" key="1">
    <citation type="submission" date="2025-08" db="UniProtKB">
        <authorList>
            <consortium name="RefSeq"/>
        </authorList>
    </citation>
    <scope>IDENTIFICATION</scope>
</reference>
<dbReference type="Proteomes" id="UP001165740">
    <property type="component" value="Chromosome 9"/>
</dbReference>
<name>A0A9W3B8L9_BIOGL</name>
<proteinExistence type="predicted"/>
<protein>
    <submittedName>
        <fullName evidence="3">Uncharacterized protein LOC129928011 isoform X1</fullName>
    </submittedName>
</protein>
<accession>A0A9W3B8L9</accession>
<sequence length="338" mass="38355">MNSTVLTNSTAGKHETQISESGESDLHKHLANCKKNPGHTQFIPFTQFNITDLPEDSRDVDLYELIKATADLTVRIGVNKVSPDRPEFWPNTQFNYPFYDIRGSNILRTGSGLITVYKFVDGSGYDGHESNYHVLTGKKLERNYKTCPCDKCQQSEKPSKIWWEILIHTATHVVFDDTEASHTTCRLFYDDKDSPVVILDKVSVDYVNTERDKCRLKYVVCDYTLGDKLYNMVKLWCELLKKVWKKYINRSELMFIVSHPHGCFKQVSVGRLVDNNKVSDYNSIYNLTTLTYTASTCPGSSGAPVYCVGLGATHVHCGTLDLKVNYSGVGYYMKQTTV</sequence>
<dbReference type="GeneID" id="129928011"/>
<feature type="compositionally biased region" description="Polar residues" evidence="1">
    <location>
        <begin position="1"/>
        <end position="11"/>
    </location>
</feature>
<dbReference type="RefSeq" id="XP_055895784.1">
    <property type="nucleotide sequence ID" value="XM_056039809.1"/>
</dbReference>
<dbReference type="SUPFAM" id="SSF50494">
    <property type="entry name" value="Trypsin-like serine proteases"/>
    <property type="match status" value="1"/>
</dbReference>
<evidence type="ECO:0000256" key="1">
    <source>
        <dbReference type="SAM" id="MobiDB-lite"/>
    </source>
</evidence>
<feature type="region of interest" description="Disordered" evidence="1">
    <location>
        <begin position="1"/>
        <end position="24"/>
    </location>
</feature>
<dbReference type="AlphaFoldDB" id="A0A9W3B8L9"/>
<keyword evidence="2" id="KW-1185">Reference proteome</keyword>
<organism evidence="2 3">
    <name type="scientific">Biomphalaria glabrata</name>
    <name type="common">Bloodfluke planorb</name>
    <name type="synonym">Freshwater snail</name>
    <dbReference type="NCBI Taxonomy" id="6526"/>
    <lineage>
        <taxon>Eukaryota</taxon>
        <taxon>Metazoa</taxon>
        <taxon>Spiralia</taxon>
        <taxon>Lophotrochozoa</taxon>
        <taxon>Mollusca</taxon>
        <taxon>Gastropoda</taxon>
        <taxon>Heterobranchia</taxon>
        <taxon>Euthyneura</taxon>
        <taxon>Panpulmonata</taxon>
        <taxon>Hygrophila</taxon>
        <taxon>Lymnaeoidea</taxon>
        <taxon>Planorbidae</taxon>
        <taxon>Biomphalaria</taxon>
    </lineage>
</organism>
<gene>
    <name evidence="3" type="primary">LOC129928011</name>
</gene>